<dbReference type="EMBL" id="LCAH01000004">
    <property type="protein sequence ID" value="KKR87279.1"/>
    <property type="molecule type" value="Genomic_DNA"/>
</dbReference>
<proteinExistence type="predicted"/>
<sequence>MGRWNKDCEHSVEYFCLKSKIVYNKGIIYKYHTMMYGFEQWGLGFGGGMSFTFVLLILWSFFWRGLALWHAAKRKEPRWFIALLLLNTAGILEIIYLFAIAKIKKEDLFR</sequence>
<accession>A0A0G0UEC2</accession>
<protein>
    <recommendedName>
        <fullName evidence="2">DUF5652 domain-containing protein</fullName>
    </recommendedName>
</protein>
<comment type="caution">
    <text evidence="3">The sequence shown here is derived from an EMBL/GenBank/DDBJ whole genome shotgun (WGS) entry which is preliminary data.</text>
</comment>
<feature type="domain" description="DUF5652" evidence="2">
    <location>
        <begin position="52"/>
        <end position="105"/>
    </location>
</feature>
<evidence type="ECO:0000313" key="3">
    <source>
        <dbReference type="EMBL" id="KKR87279.1"/>
    </source>
</evidence>
<feature type="transmembrane region" description="Helical" evidence="1">
    <location>
        <begin position="41"/>
        <end position="59"/>
    </location>
</feature>
<organism evidence="3 4">
    <name type="scientific">Candidatus Uhrbacteria bacterium GW2011_GWC2_41_11</name>
    <dbReference type="NCBI Taxonomy" id="1618985"/>
    <lineage>
        <taxon>Bacteria</taxon>
        <taxon>Candidatus Uhriibacteriota</taxon>
    </lineage>
</organism>
<keyword evidence="1" id="KW-0472">Membrane</keyword>
<evidence type="ECO:0000256" key="1">
    <source>
        <dbReference type="SAM" id="Phobius"/>
    </source>
</evidence>
<dbReference type="AlphaFoldDB" id="A0A0G0UEC2"/>
<keyword evidence="1" id="KW-1133">Transmembrane helix</keyword>
<dbReference type="InterPro" id="IPR043712">
    <property type="entry name" value="DUF5652"/>
</dbReference>
<gene>
    <name evidence="3" type="ORF">UU35_C0004G0052</name>
</gene>
<evidence type="ECO:0000313" key="4">
    <source>
        <dbReference type="Proteomes" id="UP000034616"/>
    </source>
</evidence>
<feature type="transmembrane region" description="Helical" evidence="1">
    <location>
        <begin position="79"/>
        <end position="101"/>
    </location>
</feature>
<reference evidence="3 4" key="1">
    <citation type="journal article" date="2015" name="Nature">
        <title>rRNA introns, odd ribosomes, and small enigmatic genomes across a large radiation of phyla.</title>
        <authorList>
            <person name="Brown C.T."/>
            <person name="Hug L.A."/>
            <person name="Thomas B.C."/>
            <person name="Sharon I."/>
            <person name="Castelle C.J."/>
            <person name="Singh A."/>
            <person name="Wilkins M.J."/>
            <person name="Williams K.H."/>
            <person name="Banfield J.F."/>
        </authorList>
    </citation>
    <scope>NUCLEOTIDE SEQUENCE [LARGE SCALE GENOMIC DNA]</scope>
</reference>
<dbReference type="Proteomes" id="UP000034616">
    <property type="component" value="Unassembled WGS sequence"/>
</dbReference>
<evidence type="ECO:0000259" key="2">
    <source>
        <dbReference type="Pfam" id="PF18893"/>
    </source>
</evidence>
<name>A0A0G0UEC2_9BACT</name>
<keyword evidence="1" id="KW-0812">Transmembrane</keyword>
<dbReference type="Pfam" id="PF18893">
    <property type="entry name" value="DUF5652"/>
    <property type="match status" value="1"/>
</dbReference>